<protein>
    <submittedName>
        <fullName evidence="2">Uncharacterized protein</fullName>
    </submittedName>
</protein>
<feature type="region of interest" description="Disordered" evidence="1">
    <location>
        <begin position="115"/>
        <end position="145"/>
    </location>
</feature>
<reference evidence="2" key="1">
    <citation type="submission" date="2020-05" db="EMBL/GenBank/DDBJ databases">
        <title>Phylogenomic resolution of chytrid fungi.</title>
        <authorList>
            <person name="Stajich J.E."/>
            <person name="Amses K."/>
            <person name="Simmons R."/>
            <person name="Seto K."/>
            <person name="Myers J."/>
            <person name="Bonds A."/>
            <person name="Quandt C.A."/>
            <person name="Barry K."/>
            <person name="Liu P."/>
            <person name="Grigoriev I."/>
            <person name="Longcore J.E."/>
            <person name="James T.Y."/>
        </authorList>
    </citation>
    <scope>NUCLEOTIDE SEQUENCE</scope>
    <source>
        <strain evidence="2">JEL0318</strain>
    </source>
</reference>
<dbReference type="EMBL" id="JADGJD010000459">
    <property type="protein sequence ID" value="KAJ3050890.1"/>
    <property type="molecule type" value="Genomic_DNA"/>
</dbReference>
<proteinExistence type="predicted"/>
<evidence type="ECO:0000313" key="2">
    <source>
        <dbReference type="EMBL" id="KAJ3050890.1"/>
    </source>
</evidence>
<dbReference type="AlphaFoldDB" id="A0AAD5X1V6"/>
<organism evidence="2 3">
    <name type="scientific">Rhizophlyctis rosea</name>
    <dbReference type="NCBI Taxonomy" id="64517"/>
    <lineage>
        <taxon>Eukaryota</taxon>
        <taxon>Fungi</taxon>
        <taxon>Fungi incertae sedis</taxon>
        <taxon>Chytridiomycota</taxon>
        <taxon>Chytridiomycota incertae sedis</taxon>
        <taxon>Chytridiomycetes</taxon>
        <taxon>Rhizophlyctidales</taxon>
        <taxon>Rhizophlyctidaceae</taxon>
        <taxon>Rhizophlyctis</taxon>
    </lineage>
</organism>
<evidence type="ECO:0000256" key="1">
    <source>
        <dbReference type="SAM" id="MobiDB-lite"/>
    </source>
</evidence>
<evidence type="ECO:0000313" key="3">
    <source>
        <dbReference type="Proteomes" id="UP001212841"/>
    </source>
</evidence>
<sequence>MTTRGFNIGVITQPPTGGINGLPRKPRATVPFTNMPGRPVDSTLYMTSAAKKSTATIWAEDFRTAERRMDQEDAMEKQRIKEAGNVVPPQSIQTVKNVNVVNMPNIEEMVRRGANTGAGISGQPPSNDFPGNPPTTDGGSKRNCSNTYGGGYGGGSGFPPGGGGRGGFGGTFPGAFPDIIVEKKNVKSEDVASINPLSKELTLTDWDTIMGDVEKVTTKTETKAEVKEVNGCQSSIIFAEQRKVGEK</sequence>
<accession>A0AAD5X1V6</accession>
<gene>
    <name evidence="2" type="ORF">HK097_008122</name>
</gene>
<feature type="compositionally biased region" description="Polar residues" evidence="1">
    <location>
        <begin position="134"/>
        <end position="145"/>
    </location>
</feature>
<dbReference type="Proteomes" id="UP001212841">
    <property type="component" value="Unassembled WGS sequence"/>
</dbReference>
<keyword evidence="3" id="KW-1185">Reference proteome</keyword>
<comment type="caution">
    <text evidence="2">The sequence shown here is derived from an EMBL/GenBank/DDBJ whole genome shotgun (WGS) entry which is preliminary data.</text>
</comment>
<name>A0AAD5X1V6_9FUNG</name>